<dbReference type="AlphaFoldDB" id="A0AAE0FCW5"/>
<accession>A0AAE0FCW5</accession>
<dbReference type="Proteomes" id="UP001190700">
    <property type="component" value="Unassembled WGS sequence"/>
</dbReference>
<proteinExistence type="predicted"/>
<gene>
    <name evidence="2" type="ORF">CYMTET_33853</name>
</gene>
<name>A0AAE0FCW5_9CHLO</name>
<organism evidence="2 3">
    <name type="scientific">Cymbomonas tetramitiformis</name>
    <dbReference type="NCBI Taxonomy" id="36881"/>
    <lineage>
        <taxon>Eukaryota</taxon>
        <taxon>Viridiplantae</taxon>
        <taxon>Chlorophyta</taxon>
        <taxon>Pyramimonadophyceae</taxon>
        <taxon>Pyramimonadales</taxon>
        <taxon>Pyramimonadaceae</taxon>
        <taxon>Cymbomonas</taxon>
    </lineage>
</organism>
<keyword evidence="1" id="KW-0175">Coiled coil</keyword>
<protein>
    <submittedName>
        <fullName evidence="2">Uncharacterized protein</fullName>
    </submittedName>
</protein>
<keyword evidence="3" id="KW-1185">Reference proteome</keyword>
<reference evidence="2 3" key="1">
    <citation type="journal article" date="2015" name="Genome Biol. Evol.">
        <title>Comparative Genomics of a Bacterivorous Green Alga Reveals Evolutionary Causalities and Consequences of Phago-Mixotrophic Mode of Nutrition.</title>
        <authorList>
            <person name="Burns J.A."/>
            <person name="Paasch A."/>
            <person name="Narechania A."/>
            <person name="Kim E."/>
        </authorList>
    </citation>
    <scope>NUCLEOTIDE SEQUENCE [LARGE SCALE GENOMIC DNA]</scope>
    <source>
        <strain evidence="2 3">PLY_AMNH</strain>
    </source>
</reference>
<feature type="coiled-coil region" evidence="1">
    <location>
        <begin position="91"/>
        <end position="132"/>
    </location>
</feature>
<evidence type="ECO:0000313" key="3">
    <source>
        <dbReference type="Proteomes" id="UP001190700"/>
    </source>
</evidence>
<comment type="caution">
    <text evidence="2">The sequence shown here is derived from an EMBL/GenBank/DDBJ whole genome shotgun (WGS) entry which is preliminary data.</text>
</comment>
<dbReference type="EMBL" id="LGRX02021101">
    <property type="protein sequence ID" value="KAK3257046.1"/>
    <property type="molecule type" value="Genomic_DNA"/>
</dbReference>
<sequence length="147" mass="16623">MEPGAEMPSEGFDSLYYPAEGHYLCPTPRHLLPEFLIQYSHLPRKDGTAPPPPIVRCPRDEAGVGRQAQLFLSSIAKELKFSSSKIHQTGRSVLEQVRRAKEQEVRSLEGQLQRAEQELKAQRHATDELREQHTLLATLKGSRAKKL</sequence>
<evidence type="ECO:0000313" key="2">
    <source>
        <dbReference type="EMBL" id="KAK3257046.1"/>
    </source>
</evidence>
<evidence type="ECO:0000256" key="1">
    <source>
        <dbReference type="SAM" id="Coils"/>
    </source>
</evidence>